<evidence type="ECO:0000313" key="2">
    <source>
        <dbReference type="EMBL" id="MBL5935021.1"/>
    </source>
</evidence>
<keyword evidence="1" id="KW-0472">Membrane</keyword>
<accession>A0AAP2AEA9</accession>
<feature type="transmembrane region" description="Helical" evidence="1">
    <location>
        <begin position="12"/>
        <end position="34"/>
    </location>
</feature>
<dbReference type="RefSeq" id="WP_174343018.1">
    <property type="nucleotide sequence ID" value="NZ_JAENMR010000005.1"/>
</dbReference>
<reference evidence="2" key="1">
    <citation type="submission" date="2020-12" db="EMBL/GenBank/DDBJ databases">
        <title>Draft genome sequence of Enterobacter spp., Lelliottia spp. and Serratia spp. isolated from drinking water reservoirs and lakes.</title>
        <authorList>
            <person name="Reitter C."/>
            <person name="Neuhaus K."/>
            <person name="Huegler M."/>
        </authorList>
    </citation>
    <scope>NUCLEOTIDE SEQUENCE</scope>
    <source>
        <strain evidence="2">TZW15</strain>
    </source>
</reference>
<sequence length="140" mass="16174">MKDYLIDNYDAISMTLFLMAMLIFVLIIFISYIVNKDNYHEIVELYRAKYGEIPVTARIACHASLIATPGMYHAKVGFIMGTLIYPYNRVTNHNMTLDAYKFIRSLPSKLTLGFRVEGILWLALTFVVVIIVLEEFLIRI</sequence>
<comment type="caution">
    <text evidence="2">The sequence shown here is derived from an EMBL/GenBank/DDBJ whole genome shotgun (WGS) entry which is preliminary data.</text>
</comment>
<protein>
    <submittedName>
        <fullName evidence="2">Uncharacterized protein</fullName>
    </submittedName>
</protein>
<feature type="transmembrane region" description="Helical" evidence="1">
    <location>
        <begin position="118"/>
        <end position="138"/>
    </location>
</feature>
<name>A0AAP2AEA9_LELAM</name>
<evidence type="ECO:0000256" key="1">
    <source>
        <dbReference type="SAM" id="Phobius"/>
    </source>
</evidence>
<gene>
    <name evidence="2" type="ORF">I7V27_11225</name>
</gene>
<dbReference type="AlphaFoldDB" id="A0AAP2AEA9"/>
<keyword evidence="1" id="KW-1133">Transmembrane helix</keyword>
<dbReference type="EMBL" id="JAENMS010000005">
    <property type="protein sequence ID" value="MBL5935021.1"/>
    <property type="molecule type" value="Genomic_DNA"/>
</dbReference>
<proteinExistence type="predicted"/>
<keyword evidence="1" id="KW-0812">Transmembrane</keyword>
<dbReference type="Proteomes" id="UP000653275">
    <property type="component" value="Unassembled WGS sequence"/>
</dbReference>
<organism evidence="2 3">
    <name type="scientific">Lelliottia amnigena</name>
    <name type="common">Enterobacter amnigenus</name>
    <dbReference type="NCBI Taxonomy" id="61646"/>
    <lineage>
        <taxon>Bacteria</taxon>
        <taxon>Pseudomonadati</taxon>
        <taxon>Pseudomonadota</taxon>
        <taxon>Gammaproteobacteria</taxon>
        <taxon>Enterobacterales</taxon>
        <taxon>Enterobacteriaceae</taxon>
        <taxon>Lelliottia</taxon>
    </lineage>
</organism>
<evidence type="ECO:0000313" key="3">
    <source>
        <dbReference type="Proteomes" id="UP000653275"/>
    </source>
</evidence>